<sequence length="381" mass="40950">MSYESPPIVRPVPRRPFDINLATATPPSESETSTPSVRPSSPNHLDAKSGNGYANGGSDTPSLNPTRSVLNLTSSTLFGIYSPSFTEKMVDNEPGTPFGTGAMTPLSPAGSSVPSRPRARSLHVVPITPLHLRIVGLTLRSALLFLLGTAYGLLVTHLHNEQRLAPFGAQGLIQPSYDKKYLIFWGVAGVAMGSALPWFDGMWEEYFGEEVTTSAIGGKVVDGANEEEGVAVQWTPVVRSIGAFFGIAFAIRKLAWTSTLQASLTLALVNPFLWYLLDRSKPGFVLSVTVGLIGTTGLLMFDSSMVQRPLAAHSSCNSTTGSAHTGFYAPGDNNELFESAVWVMSVLFCSVLCFGHIGRRLALLRRKSRAALQNNPKFSSE</sequence>
<comment type="subcellular location">
    <subcellularLocation>
        <location evidence="1">Endoplasmic reticulum membrane</location>
        <topology evidence="1">Multi-pass membrane protein</topology>
    </subcellularLocation>
</comment>
<dbReference type="InterPro" id="IPR025929">
    <property type="entry name" value="INSIG_fam"/>
</dbReference>
<dbReference type="EMBL" id="KV441392">
    <property type="protein sequence ID" value="OAF60196.1"/>
    <property type="molecule type" value="Genomic_DNA"/>
</dbReference>
<evidence type="ECO:0000256" key="3">
    <source>
        <dbReference type="ARBA" id="ARBA00022692"/>
    </source>
</evidence>
<feature type="transmembrane region" description="Helical" evidence="8">
    <location>
        <begin position="340"/>
        <end position="358"/>
    </location>
</feature>
<feature type="compositionally biased region" description="Polar residues" evidence="7">
    <location>
        <begin position="57"/>
        <end position="68"/>
    </location>
</feature>
<dbReference type="PANTHER" id="PTHR15301">
    <property type="entry name" value="INSULIN-INDUCED GENE 1"/>
    <property type="match status" value="1"/>
</dbReference>
<evidence type="ECO:0000256" key="7">
    <source>
        <dbReference type="SAM" id="MobiDB-lite"/>
    </source>
</evidence>
<feature type="transmembrane region" description="Helical" evidence="8">
    <location>
        <begin position="181"/>
        <end position="199"/>
    </location>
</feature>
<evidence type="ECO:0000256" key="8">
    <source>
        <dbReference type="SAM" id="Phobius"/>
    </source>
</evidence>
<feature type="compositionally biased region" description="Low complexity" evidence="7">
    <location>
        <begin position="22"/>
        <end position="42"/>
    </location>
</feature>
<dbReference type="Pfam" id="PF07281">
    <property type="entry name" value="INSIG"/>
    <property type="match status" value="1"/>
</dbReference>
<feature type="transmembrane region" description="Helical" evidence="8">
    <location>
        <begin position="284"/>
        <end position="301"/>
    </location>
</feature>
<dbReference type="RefSeq" id="XP_024325478.1">
    <property type="nucleotide sequence ID" value="XM_024466580.1"/>
</dbReference>
<evidence type="ECO:0000256" key="5">
    <source>
        <dbReference type="ARBA" id="ARBA00022989"/>
    </source>
</evidence>
<comment type="similarity">
    <text evidence="2">Belongs to the INSIG family.</text>
</comment>
<organism evidence="9">
    <name type="scientific">Pseudogymnoascus destructans</name>
    <dbReference type="NCBI Taxonomy" id="655981"/>
    <lineage>
        <taxon>Eukaryota</taxon>
        <taxon>Fungi</taxon>
        <taxon>Dikarya</taxon>
        <taxon>Ascomycota</taxon>
        <taxon>Pezizomycotina</taxon>
        <taxon>Leotiomycetes</taxon>
        <taxon>Thelebolales</taxon>
        <taxon>Thelebolaceae</taxon>
        <taxon>Pseudogymnoascus</taxon>
    </lineage>
</organism>
<evidence type="ECO:0000313" key="9">
    <source>
        <dbReference type="EMBL" id="OAF60196.1"/>
    </source>
</evidence>
<keyword evidence="6 8" id="KW-0472">Membrane</keyword>
<accession>A0A177ADK7</accession>
<evidence type="ECO:0000256" key="4">
    <source>
        <dbReference type="ARBA" id="ARBA00022824"/>
    </source>
</evidence>
<gene>
    <name evidence="9" type="ORF">VC83_02929</name>
</gene>
<reference evidence="9" key="1">
    <citation type="submission" date="2016-03" db="EMBL/GenBank/DDBJ databases">
        <title>Updated assembly of Pseudogymnoascus destructans, the fungus causing white-nose syndrome of bats.</title>
        <authorList>
            <person name="Palmer J.M."/>
            <person name="Drees K.P."/>
            <person name="Foster J.T."/>
            <person name="Lindner D.L."/>
        </authorList>
    </citation>
    <scope>NUCLEOTIDE SEQUENCE [LARGE SCALE GENOMIC DNA]</scope>
    <source>
        <strain evidence="9">20631-21</strain>
    </source>
</reference>
<dbReference type="AlphaFoldDB" id="A0A177ADK7"/>
<dbReference type="GO" id="GO:0016126">
    <property type="term" value="P:sterol biosynthetic process"/>
    <property type="evidence" value="ECO:0007669"/>
    <property type="project" value="TreeGrafter"/>
</dbReference>
<proteinExistence type="inferred from homology"/>
<evidence type="ECO:0000256" key="2">
    <source>
        <dbReference type="ARBA" id="ARBA00007475"/>
    </source>
</evidence>
<dbReference type="Proteomes" id="UP000077154">
    <property type="component" value="Unassembled WGS sequence"/>
</dbReference>
<dbReference type="PANTHER" id="PTHR15301:SF3">
    <property type="entry name" value="PROTEIN NSG1-RELATED"/>
    <property type="match status" value="1"/>
</dbReference>
<dbReference type="GeneID" id="36286006"/>
<feature type="transmembrane region" description="Helical" evidence="8">
    <location>
        <begin position="254"/>
        <end position="277"/>
    </location>
</feature>
<keyword evidence="4" id="KW-0256">Endoplasmic reticulum</keyword>
<protein>
    <recommendedName>
        <fullName evidence="10">INSIG domain-containing protein</fullName>
    </recommendedName>
</protein>
<evidence type="ECO:0000256" key="6">
    <source>
        <dbReference type="ARBA" id="ARBA00023136"/>
    </source>
</evidence>
<dbReference type="VEuPathDB" id="FungiDB:GMDG_05128"/>
<name>A0A177ADK7_9PEZI</name>
<dbReference type="eggNOG" id="KOG4363">
    <property type="taxonomic scope" value="Eukaryota"/>
</dbReference>
<evidence type="ECO:0000256" key="1">
    <source>
        <dbReference type="ARBA" id="ARBA00004477"/>
    </source>
</evidence>
<feature type="region of interest" description="Disordered" evidence="7">
    <location>
        <begin position="1"/>
        <end position="68"/>
    </location>
</feature>
<dbReference type="OrthoDB" id="205546at2759"/>
<dbReference type="GO" id="GO:0005789">
    <property type="term" value="C:endoplasmic reticulum membrane"/>
    <property type="evidence" value="ECO:0007669"/>
    <property type="project" value="UniProtKB-SubCell"/>
</dbReference>
<keyword evidence="5 8" id="KW-1133">Transmembrane helix</keyword>
<feature type="transmembrane region" description="Helical" evidence="8">
    <location>
        <begin position="142"/>
        <end position="160"/>
    </location>
</feature>
<keyword evidence="3 8" id="KW-0812">Transmembrane</keyword>
<evidence type="ECO:0008006" key="10">
    <source>
        <dbReference type="Google" id="ProtNLM"/>
    </source>
</evidence>